<keyword evidence="7" id="KW-0325">Glycoprotein</keyword>
<dbReference type="GO" id="GO:0016020">
    <property type="term" value="C:membrane"/>
    <property type="evidence" value="ECO:0007669"/>
    <property type="project" value="UniProtKB-SubCell"/>
</dbReference>
<dbReference type="PANTHER" id="PTHR12366">
    <property type="entry name" value="ASPARTYL/ASPARAGINYL BETA-HYDROXYLASE"/>
    <property type="match status" value="1"/>
</dbReference>
<dbReference type="Proteomes" id="UP000472270">
    <property type="component" value="Unassembled WGS sequence"/>
</dbReference>
<keyword evidence="4 10" id="KW-1133">Transmembrane helix</keyword>
<gene>
    <name evidence="12" type="primary">unm_hu7910</name>
</gene>
<feature type="region of interest" description="Disordered" evidence="9">
    <location>
        <begin position="219"/>
        <end position="376"/>
    </location>
</feature>
<dbReference type="InterPro" id="IPR039038">
    <property type="entry name" value="ASPH"/>
</dbReference>
<evidence type="ECO:0000256" key="10">
    <source>
        <dbReference type="SAM" id="Phobius"/>
    </source>
</evidence>
<feature type="transmembrane region" description="Helical" evidence="10">
    <location>
        <begin position="82"/>
        <end position="103"/>
    </location>
</feature>
<evidence type="ECO:0000256" key="6">
    <source>
        <dbReference type="ARBA" id="ARBA00023157"/>
    </source>
</evidence>
<evidence type="ECO:0000256" key="3">
    <source>
        <dbReference type="ARBA" id="ARBA00022692"/>
    </source>
</evidence>
<sequence length="376" mass="43392">MCLRHQSAIRPEEEEDEPSAQVTIRDAELLNREINQSLSSLFKLFPSVIMKQKKTVRNQARKDSPGGNAAIKSEKKTEGNSFFSWLLVLALLGAWLSVGVMWFDLVDYNSVVGALGGVYDADGDGDFDVEDAKVLLDERPKEVGLKKDREHPTRDIGQKLKAALKEQLRIIHEKIEAKKIAKLALAEVRSVLAQEEEERQAALAANKVKEEAEAKLQEERIQREQEEKLAKEKAEKEKMEKEKAEKERLAKEKAEHERLAKEKADKGRAEKEKLKKEKAEKEKMAKEKAEKERLEKEKAGKERLEKEKAEKEKLEKEKAEKEKLEKEKAEKERLAKEKVEKERLAKEKAEKERLEKEKVEKERLAKEKAEKERLAK</sequence>
<dbReference type="GO" id="GO:0062101">
    <property type="term" value="F:peptidyl-aspartic acid 3-dioxygenase activity"/>
    <property type="evidence" value="ECO:0007669"/>
    <property type="project" value="InterPro"/>
</dbReference>
<dbReference type="GO" id="GO:0005783">
    <property type="term" value="C:endoplasmic reticulum"/>
    <property type="evidence" value="ECO:0007669"/>
    <property type="project" value="TreeGrafter"/>
</dbReference>
<evidence type="ECO:0000256" key="5">
    <source>
        <dbReference type="ARBA" id="ARBA00023136"/>
    </source>
</evidence>
<evidence type="ECO:0000256" key="7">
    <source>
        <dbReference type="ARBA" id="ARBA00023180"/>
    </source>
</evidence>
<comment type="subcellular location">
    <subcellularLocation>
        <location evidence="8">Endomembrane system</location>
        <topology evidence="8">Single-pass membrane protein</topology>
    </subcellularLocation>
    <subcellularLocation>
        <location evidence="1">Membrane</location>
        <topology evidence="1">Single-pass type II membrane protein</topology>
    </subcellularLocation>
</comment>
<evidence type="ECO:0000256" key="8">
    <source>
        <dbReference type="ARBA" id="ARBA00037847"/>
    </source>
</evidence>
<dbReference type="Pfam" id="PF05279">
    <property type="entry name" value="Asp-B-Hydro_N"/>
    <property type="match status" value="1"/>
</dbReference>
<feature type="domain" description="Aspartyl beta-hydroxylase/Triadin" evidence="11">
    <location>
        <begin position="78"/>
        <end position="137"/>
    </location>
</feature>
<keyword evidence="3 10" id="KW-0812">Transmembrane</keyword>
<reference evidence="12" key="2">
    <citation type="submission" date="2025-09" db="UniProtKB">
        <authorList>
            <consortium name="Ensembl"/>
        </authorList>
    </citation>
    <scope>IDENTIFICATION</scope>
</reference>
<keyword evidence="13" id="KW-1185">Reference proteome</keyword>
<evidence type="ECO:0000313" key="13">
    <source>
        <dbReference type="Proteomes" id="UP000472270"/>
    </source>
</evidence>
<accession>A0A673G1I5</accession>
<evidence type="ECO:0000313" key="12">
    <source>
        <dbReference type="Ensembl" id="ENSSRHP00000005886.1"/>
    </source>
</evidence>
<evidence type="ECO:0000256" key="2">
    <source>
        <dbReference type="ARBA" id="ARBA00022553"/>
    </source>
</evidence>
<name>A0A673G1I5_9TELE</name>
<feature type="region of interest" description="Disordered" evidence="9">
    <location>
        <begin position="1"/>
        <end position="21"/>
    </location>
</feature>
<evidence type="ECO:0000256" key="9">
    <source>
        <dbReference type="SAM" id="MobiDB-lite"/>
    </source>
</evidence>
<keyword evidence="5 10" id="KW-0472">Membrane</keyword>
<keyword evidence="6" id="KW-1015">Disulfide bond</keyword>
<dbReference type="AlphaFoldDB" id="A0A673G1I5"/>
<reference evidence="12" key="1">
    <citation type="submission" date="2025-08" db="UniProtKB">
        <authorList>
            <consortium name="Ensembl"/>
        </authorList>
    </citation>
    <scope>IDENTIFICATION</scope>
</reference>
<dbReference type="PANTHER" id="PTHR12366:SF32">
    <property type="entry name" value="ASPARTATE BETA-HYDROXYLASE ISOFORM X1"/>
    <property type="match status" value="1"/>
</dbReference>
<dbReference type="InterPro" id="IPR007943">
    <property type="entry name" value="Asp-B-hydro/Triadin_dom"/>
</dbReference>
<proteinExistence type="predicted"/>
<keyword evidence="2" id="KW-0597">Phosphoprotein</keyword>
<organism evidence="12 13">
    <name type="scientific">Sinocyclocheilus rhinocerous</name>
    <dbReference type="NCBI Taxonomy" id="307959"/>
    <lineage>
        <taxon>Eukaryota</taxon>
        <taxon>Metazoa</taxon>
        <taxon>Chordata</taxon>
        <taxon>Craniata</taxon>
        <taxon>Vertebrata</taxon>
        <taxon>Euteleostomi</taxon>
        <taxon>Actinopterygii</taxon>
        <taxon>Neopterygii</taxon>
        <taxon>Teleostei</taxon>
        <taxon>Ostariophysi</taxon>
        <taxon>Cypriniformes</taxon>
        <taxon>Cyprinidae</taxon>
        <taxon>Cyprininae</taxon>
        <taxon>Sinocyclocheilus</taxon>
    </lineage>
</organism>
<evidence type="ECO:0000259" key="11">
    <source>
        <dbReference type="Pfam" id="PF05279"/>
    </source>
</evidence>
<evidence type="ECO:0000256" key="4">
    <source>
        <dbReference type="ARBA" id="ARBA00022989"/>
    </source>
</evidence>
<evidence type="ECO:0000256" key="1">
    <source>
        <dbReference type="ARBA" id="ARBA00004606"/>
    </source>
</evidence>
<dbReference type="Ensembl" id="ENSSRHT00000006100.1">
    <property type="protein sequence ID" value="ENSSRHP00000005886.1"/>
    <property type="gene ID" value="ENSSRHG00000003644.1"/>
</dbReference>
<protein>
    <submittedName>
        <fullName evidence="12">Aspartyl/asparaginyl beta-hydroxylase-like</fullName>
    </submittedName>
</protein>